<dbReference type="Proteomes" id="UP000253562">
    <property type="component" value="Unassembled WGS sequence"/>
</dbReference>
<organism evidence="5 6">
    <name type="scientific">Bremerella cremea</name>
    <dbReference type="NCBI Taxonomy" id="1031537"/>
    <lineage>
        <taxon>Bacteria</taxon>
        <taxon>Pseudomonadati</taxon>
        <taxon>Planctomycetota</taxon>
        <taxon>Planctomycetia</taxon>
        <taxon>Pirellulales</taxon>
        <taxon>Pirellulaceae</taxon>
        <taxon>Bremerella</taxon>
    </lineage>
</organism>
<feature type="domain" description="YhaN AAA" evidence="4">
    <location>
        <begin position="1"/>
        <end position="209"/>
    </location>
</feature>
<proteinExistence type="predicted"/>
<feature type="transmembrane region" description="Helical" evidence="3">
    <location>
        <begin position="478"/>
        <end position="497"/>
    </location>
</feature>
<feature type="compositionally biased region" description="Basic and acidic residues" evidence="2">
    <location>
        <begin position="382"/>
        <end position="406"/>
    </location>
</feature>
<feature type="region of interest" description="Disordered" evidence="2">
    <location>
        <begin position="382"/>
        <end position="410"/>
    </location>
</feature>
<dbReference type="Pfam" id="PF13514">
    <property type="entry name" value="AAA_27"/>
    <property type="match status" value="1"/>
</dbReference>
<feature type="coiled-coil region" evidence="1">
    <location>
        <begin position="436"/>
        <end position="470"/>
    </location>
</feature>
<dbReference type="PANTHER" id="PTHR41259:SF1">
    <property type="entry name" value="DOUBLE-STRAND BREAK REPAIR RAD50 ATPASE, PUTATIVE-RELATED"/>
    <property type="match status" value="1"/>
</dbReference>
<keyword evidence="3" id="KW-1133">Transmembrane helix</keyword>
<feature type="compositionally biased region" description="Acidic residues" evidence="2">
    <location>
        <begin position="1261"/>
        <end position="1271"/>
    </location>
</feature>
<feature type="coiled-coil region" evidence="1">
    <location>
        <begin position="731"/>
        <end position="870"/>
    </location>
</feature>
<dbReference type="EMBL" id="QPEX01000010">
    <property type="protein sequence ID" value="RCS54424.1"/>
    <property type="molecule type" value="Genomic_DNA"/>
</dbReference>
<evidence type="ECO:0000256" key="1">
    <source>
        <dbReference type="SAM" id="Coils"/>
    </source>
</evidence>
<feature type="coiled-coil region" evidence="1">
    <location>
        <begin position="277"/>
        <end position="304"/>
    </location>
</feature>
<dbReference type="InterPro" id="IPR038734">
    <property type="entry name" value="YhaN_AAA"/>
</dbReference>
<feature type="coiled-coil region" evidence="1">
    <location>
        <begin position="569"/>
        <end position="679"/>
    </location>
</feature>
<dbReference type="OrthoDB" id="9764467at2"/>
<feature type="compositionally biased region" description="Acidic residues" evidence="2">
    <location>
        <begin position="1321"/>
        <end position="1333"/>
    </location>
</feature>
<gene>
    <name evidence="5" type="ORF">DTL42_04580</name>
</gene>
<dbReference type="Gene3D" id="3.40.50.300">
    <property type="entry name" value="P-loop containing nucleotide triphosphate hydrolases"/>
    <property type="match status" value="2"/>
</dbReference>
<evidence type="ECO:0000256" key="2">
    <source>
        <dbReference type="SAM" id="MobiDB-lite"/>
    </source>
</evidence>
<evidence type="ECO:0000256" key="3">
    <source>
        <dbReference type="SAM" id="Phobius"/>
    </source>
</evidence>
<dbReference type="InterPro" id="IPR027417">
    <property type="entry name" value="P-loop_NTPase"/>
</dbReference>
<dbReference type="RefSeq" id="WP_114367490.1">
    <property type="nucleotide sequence ID" value="NZ_QPEX01000010.1"/>
</dbReference>
<feature type="compositionally biased region" description="Pro residues" evidence="2">
    <location>
        <begin position="1272"/>
        <end position="1285"/>
    </location>
</feature>
<accession>A0A368KY41</accession>
<keyword evidence="3" id="KW-0812">Transmembrane</keyword>
<feature type="region of interest" description="Disordered" evidence="2">
    <location>
        <begin position="1256"/>
        <end position="1285"/>
    </location>
</feature>
<feature type="compositionally biased region" description="Basic and acidic residues" evidence="2">
    <location>
        <begin position="1304"/>
        <end position="1320"/>
    </location>
</feature>
<evidence type="ECO:0000313" key="5">
    <source>
        <dbReference type="EMBL" id="RCS54424.1"/>
    </source>
</evidence>
<name>A0A368KY41_9BACT</name>
<keyword evidence="1" id="KW-0175">Coiled coil</keyword>
<feature type="transmembrane region" description="Helical" evidence="3">
    <location>
        <begin position="503"/>
        <end position="523"/>
    </location>
</feature>
<feature type="coiled-coil region" evidence="1">
    <location>
        <begin position="185"/>
        <end position="236"/>
    </location>
</feature>
<evidence type="ECO:0000313" key="6">
    <source>
        <dbReference type="Proteomes" id="UP000253562"/>
    </source>
</evidence>
<feature type="region of interest" description="Disordered" evidence="2">
    <location>
        <begin position="1304"/>
        <end position="1333"/>
    </location>
</feature>
<keyword evidence="3" id="KW-0472">Membrane</keyword>
<protein>
    <recommendedName>
        <fullName evidence="4">YhaN AAA domain-containing protein</fullName>
    </recommendedName>
</protein>
<dbReference type="PANTHER" id="PTHR41259">
    <property type="entry name" value="DOUBLE-STRAND BREAK REPAIR RAD50 ATPASE, PUTATIVE-RELATED"/>
    <property type="match status" value="1"/>
</dbReference>
<evidence type="ECO:0000259" key="4">
    <source>
        <dbReference type="Pfam" id="PF13514"/>
    </source>
</evidence>
<dbReference type="SUPFAM" id="SSF52540">
    <property type="entry name" value="P-loop containing nucleoside triphosphate hydrolases"/>
    <property type="match status" value="1"/>
</dbReference>
<reference evidence="5 6" key="1">
    <citation type="submission" date="2018-07" db="EMBL/GenBank/DDBJ databases">
        <title>Comparative genomes isolates from brazilian mangrove.</title>
        <authorList>
            <person name="De Araujo J.E."/>
            <person name="Taketani R.G."/>
            <person name="Silva M.C.P."/>
            <person name="Lourenco M.V."/>
            <person name="Oliveira V.M."/>
            <person name="Andreote F.D."/>
        </authorList>
    </citation>
    <scope>NUCLEOTIDE SEQUENCE [LARGE SCALE GENOMIC DNA]</scope>
    <source>
        <strain evidence="5 6">HEX PRIS-MGV</strain>
    </source>
</reference>
<sequence>MQLNQVQIDGFGVWHDLSVEQLSPTITVLFGHNEAGKSTLLHFLRTMLYGPEPDLERRYLPPLHGGEPGGALRVVGEMGRFKVVRRYNQDGSQEQVWVEGSDGSRQSRAQFDALLEGVDRLTYSNIFAVGLREMQLLATLDDSVAAQKIYELTSGLDRISLAEVMRELETSRCRLISGGEEEALVDQLLERHQTLKREIEQLRGGTQEWSNLLNQRRALQTQIDQFQLKVNDLIRLVQFVELSQTLRPEIQRRDKLRDKIESYGELPEVSRETLRKLHGLQDQIAKKRNRCRDLRTQYTELRERHSAIPVNQELARQAARVDALGEQRQWILSLTQQLQRGDEEIVQIKTEIDDLWDQCGVQTRAGKRPDLTRKQLRSLRDPLRTLEKETEQLEETRKHTSTHEEELLGVESEVEQSLTSLGEEDLNKALHKAGELVNLLRRRIQVEDKIDQIRIQYRESEAETHDLLENQMMPKPEMAGIALMCVLGGTLALHAFLWRPLELAEGLGVIQFMFGSLMVFGGVMMKRRLDTESAQQFDSAKRQLMLLDSQMDKAVAEQKELDILLPRGNGALMARLKTAEDHLTRLEELIPLGHKLGEVREKQETSTRQISDLEQAVAQAKRRWKEALQVLDLPENIDPDKVKSLGRYLAQIHRLRKRLKTLNSEQEIAERERAALLSRITHLAKDVGVHSKTDDALQLLAQLEDDLLRQEGKHKQRTELFEQGQKVRGDFRRVAEEAKELIAEREAILEEASSEDEEAYLSWIVKTEEVEELQIKLEDQNEKIDDKLGTDATLEEVEAWLETTVSKDADEQLAKLLADHDHAEKRMQECFERRGELKVQLETLEKNDRLLHAQLELSEVEAQLEKAIEKWQNLATTSCILEQIRRVYENDRQPETLRLASSYMRKLTDDRYIRIWTPLHENTLFVEERDADSKSLAHLSEGTREQVFLSVRLALIHLFARQGRVLPVILDDVLVNFDSKRSKATAQLFREFAEEGHQLLIFTCHEHIAAMFQEMGADVRQLPKFTGVCQPGLIDIEQPLPQLEYQPEEVEPEPEPEPVPPPKPAPVVEQLPLPEPVVTVKITNLEPEPVIQYELSEYTEVVLPSYMPLPEPEPVVELELKEEEFEEISLPIIELPEEPVRLRCDVLQEDVNYRLKGSDVTEKYRISLSDFDVDLNENVNYRLKEAEGTRPVGIDWDALLAEEPLEEDDEEEEFPVADAILQPEMEFDYAPDPVPEPEPEPESELALLPMETPEPVYVPEPELEIEPEPEPEPAPKPAPAPAPLPPKKVRIRYVYTAHDEFGWDSPRRWYEEKDPRKDQDEVIVQEEVVEEDR</sequence>
<comment type="caution">
    <text evidence="5">The sequence shown here is derived from an EMBL/GenBank/DDBJ whole genome shotgun (WGS) entry which is preliminary data.</text>
</comment>